<evidence type="ECO:0000313" key="2">
    <source>
        <dbReference type="WBParaSite" id="Hba_13238"/>
    </source>
</evidence>
<dbReference type="Proteomes" id="UP000095283">
    <property type="component" value="Unplaced"/>
</dbReference>
<keyword evidence="1" id="KW-1185">Reference proteome</keyword>
<sequence>MTYYILSEEEFIHNKICAVSLRMLCNGMQDLYNNKLVHQHEKFITH</sequence>
<organism evidence="1 2">
    <name type="scientific">Heterorhabditis bacteriophora</name>
    <name type="common">Entomopathogenic nematode worm</name>
    <dbReference type="NCBI Taxonomy" id="37862"/>
    <lineage>
        <taxon>Eukaryota</taxon>
        <taxon>Metazoa</taxon>
        <taxon>Ecdysozoa</taxon>
        <taxon>Nematoda</taxon>
        <taxon>Chromadorea</taxon>
        <taxon>Rhabditida</taxon>
        <taxon>Rhabditina</taxon>
        <taxon>Rhabditomorpha</taxon>
        <taxon>Strongyloidea</taxon>
        <taxon>Heterorhabditidae</taxon>
        <taxon>Heterorhabditis</taxon>
    </lineage>
</organism>
<protein>
    <submittedName>
        <fullName evidence="2">Uncharacterized protein</fullName>
    </submittedName>
</protein>
<dbReference type="WBParaSite" id="Hba_13238">
    <property type="protein sequence ID" value="Hba_13238"/>
    <property type="gene ID" value="Hba_13238"/>
</dbReference>
<accession>A0A1I7X6J5</accession>
<reference evidence="2" key="1">
    <citation type="submission" date="2016-11" db="UniProtKB">
        <authorList>
            <consortium name="WormBaseParasite"/>
        </authorList>
    </citation>
    <scope>IDENTIFICATION</scope>
</reference>
<evidence type="ECO:0000313" key="1">
    <source>
        <dbReference type="Proteomes" id="UP000095283"/>
    </source>
</evidence>
<proteinExistence type="predicted"/>
<name>A0A1I7X6J5_HETBA</name>
<dbReference type="AlphaFoldDB" id="A0A1I7X6J5"/>